<gene>
    <name evidence="1" type="ORF">INT46_002954</name>
</gene>
<evidence type="ECO:0000313" key="1">
    <source>
        <dbReference type="EMBL" id="KAG2189778.1"/>
    </source>
</evidence>
<keyword evidence="2" id="KW-1185">Reference proteome</keyword>
<reference evidence="1" key="1">
    <citation type="submission" date="2020-12" db="EMBL/GenBank/DDBJ databases">
        <title>Metabolic potential, ecology and presence of endohyphal bacteria is reflected in genomic diversity of Mucoromycotina.</title>
        <authorList>
            <person name="Muszewska A."/>
            <person name="Okrasinska A."/>
            <person name="Steczkiewicz K."/>
            <person name="Drgas O."/>
            <person name="Orlowska M."/>
            <person name="Perlinska-Lenart U."/>
            <person name="Aleksandrzak-Piekarczyk T."/>
            <person name="Szatraj K."/>
            <person name="Zielenkiewicz U."/>
            <person name="Pilsyk S."/>
            <person name="Malc E."/>
            <person name="Mieczkowski P."/>
            <person name="Kruszewska J.S."/>
            <person name="Biernat P."/>
            <person name="Pawlowska J."/>
        </authorList>
    </citation>
    <scope>NUCLEOTIDE SEQUENCE</scope>
    <source>
        <strain evidence="1">CBS 226.32</strain>
    </source>
</reference>
<dbReference type="Gene3D" id="3.20.20.100">
    <property type="entry name" value="NADP-dependent oxidoreductase domain"/>
    <property type="match status" value="1"/>
</dbReference>
<dbReference type="AlphaFoldDB" id="A0A8H7QDQ6"/>
<dbReference type="EMBL" id="JAEPRC010001192">
    <property type="protein sequence ID" value="KAG2189778.1"/>
    <property type="molecule type" value="Genomic_DNA"/>
</dbReference>
<sequence length="274" mass="31331">LPDELWTRIIGKVVTVAQLAQCRLVCRKRNRLFEVVMFGKPIAINSDKQALSLYCHLFKNLSNGELIKHLTLNHDVKSMTILDELMYLAFTPSMEYIGGTLATDDFFRLLGDIANNSPVKFINLKNIRCPNFATEAYINALLKFDILTPVIFNFVEQLDKFECLTNFSFYGEIDTIYQALKRLGFDYIDLYQIQRFDRCLLCLESGIANIHYSPLARGLLISGSQKSTERAKIEPLIKAYFHKEEKSSDESIDRTAKLADKLGHTPAQISLAWM</sequence>
<feature type="non-terminal residue" evidence="1">
    <location>
        <position position="1"/>
    </location>
</feature>
<accession>A0A8H7QDQ6</accession>
<dbReference type="SUPFAM" id="SSF51430">
    <property type="entry name" value="NAD(P)-linked oxidoreductase"/>
    <property type="match status" value="1"/>
</dbReference>
<evidence type="ECO:0008006" key="3">
    <source>
        <dbReference type="Google" id="ProtNLM"/>
    </source>
</evidence>
<dbReference type="InterPro" id="IPR036812">
    <property type="entry name" value="NAD(P)_OxRdtase_dom_sf"/>
</dbReference>
<name>A0A8H7QDQ6_9FUNG</name>
<protein>
    <recommendedName>
        <fullName evidence="3">F-box domain-containing protein</fullName>
    </recommendedName>
</protein>
<dbReference type="OrthoDB" id="2220528at2759"/>
<organism evidence="1 2">
    <name type="scientific">Mucor plumbeus</name>
    <dbReference type="NCBI Taxonomy" id="97098"/>
    <lineage>
        <taxon>Eukaryota</taxon>
        <taxon>Fungi</taxon>
        <taxon>Fungi incertae sedis</taxon>
        <taxon>Mucoromycota</taxon>
        <taxon>Mucoromycotina</taxon>
        <taxon>Mucoromycetes</taxon>
        <taxon>Mucorales</taxon>
        <taxon>Mucorineae</taxon>
        <taxon>Mucoraceae</taxon>
        <taxon>Mucor</taxon>
    </lineage>
</organism>
<comment type="caution">
    <text evidence="1">The sequence shown here is derived from an EMBL/GenBank/DDBJ whole genome shotgun (WGS) entry which is preliminary data.</text>
</comment>
<dbReference type="Proteomes" id="UP000650833">
    <property type="component" value="Unassembled WGS sequence"/>
</dbReference>
<evidence type="ECO:0000313" key="2">
    <source>
        <dbReference type="Proteomes" id="UP000650833"/>
    </source>
</evidence>
<proteinExistence type="predicted"/>